<dbReference type="Proteomes" id="UP000262825">
    <property type="component" value="Unassembled WGS sequence"/>
</dbReference>
<dbReference type="GO" id="GO:0005085">
    <property type="term" value="F:guanyl-nucleotide exchange factor activity"/>
    <property type="evidence" value="ECO:0007669"/>
    <property type="project" value="TreeGrafter"/>
</dbReference>
<dbReference type="EMBL" id="UFAJ01000029">
    <property type="protein sequence ID" value="SSD58611.1"/>
    <property type="molecule type" value="Genomic_DNA"/>
</dbReference>
<evidence type="ECO:0008006" key="4">
    <source>
        <dbReference type="Google" id="ProtNLM"/>
    </source>
</evidence>
<keyword evidence="3" id="KW-1185">Reference proteome</keyword>
<dbReference type="InterPro" id="IPR051553">
    <property type="entry name" value="Ran_GTPase-activating"/>
</dbReference>
<sequence length="535" mass="60836">MTLFFEILECLLPYIVNTNDLLSLSLTNKNIHQYIEINCQDKVYQTSFKDNDIELDILRTERFPELQNDWKKLYKKRKEGQLFTWGQITSGRLGYTRRHLNPANDNTNIMIRNFILGSNKPHPVPFGAGTTNKPIITDISAGGFSFQFITSDGNLYTTGETYHGGNKSCGPQLGTSLDYGSVESLVSLSNINIWSLYNLYNTGSRTNISPPNNLYNNDITNINSVLNETLDGNKFVKRMVTREALPEIYDNQNTTLEPRFIKFVKVSSGRAHFLALGEDAELYSWDDPDVVQGIRMKFPHNNFKNPILSFECGWNFNCCYKFGIGLCIWKHRRSVTPYDKFFAYCDYKIIPDTVDNIQNYTCLQDGIVCFVKGNELYMYNDNEEHVFKLKTSILGYKQINKVKSGRMNIAIFTNNDEELYIGKINTSRNELQDLKPVSIPNAHNSDEKFVEVSFGDYHILGLSNKGKIYSWGLESQFCGCLGLGMLDFDVPSAIVTLGSRDIRVPEPTQVSITDNMDYTCIKIAAGGWQSSAIII</sequence>
<evidence type="ECO:0000313" key="3">
    <source>
        <dbReference type="Proteomes" id="UP000262825"/>
    </source>
</evidence>
<evidence type="ECO:0000313" key="2">
    <source>
        <dbReference type="EMBL" id="SSD58611.1"/>
    </source>
</evidence>
<evidence type="ECO:0000256" key="1">
    <source>
        <dbReference type="PROSITE-ProRule" id="PRU00235"/>
    </source>
</evidence>
<dbReference type="PROSITE" id="PS50012">
    <property type="entry name" value="RCC1_3"/>
    <property type="match status" value="2"/>
</dbReference>
<dbReference type="VEuPathDB" id="FungiDB:SCODWIG_00372"/>
<accession>A0A376B1T0</accession>
<dbReference type="InterPro" id="IPR009091">
    <property type="entry name" value="RCC1/BLIP-II"/>
</dbReference>
<reference evidence="3" key="1">
    <citation type="submission" date="2018-06" db="EMBL/GenBank/DDBJ databases">
        <authorList>
            <person name="Guldener U."/>
        </authorList>
    </citation>
    <scope>NUCLEOTIDE SEQUENCE [LARGE SCALE GENOMIC DNA]</scope>
    <source>
        <strain evidence="3">UTAD17</strain>
    </source>
</reference>
<dbReference type="PANTHER" id="PTHR45982">
    <property type="entry name" value="REGULATOR OF CHROMOSOME CONDENSATION"/>
    <property type="match status" value="1"/>
</dbReference>
<protein>
    <recommendedName>
        <fullName evidence="4">SCF-associated factor 1</fullName>
    </recommendedName>
</protein>
<dbReference type="Gene3D" id="2.130.10.30">
    <property type="entry name" value="Regulator of chromosome condensation 1/beta-lactamase-inhibitor protein II"/>
    <property type="match status" value="2"/>
</dbReference>
<dbReference type="InterPro" id="IPR000408">
    <property type="entry name" value="Reg_chr_condens"/>
</dbReference>
<dbReference type="GO" id="GO:0005737">
    <property type="term" value="C:cytoplasm"/>
    <property type="evidence" value="ECO:0007669"/>
    <property type="project" value="TreeGrafter"/>
</dbReference>
<feature type="repeat" description="RCC1" evidence="1">
    <location>
        <begin position="80"/>
        <end position="152"/>
    </location>
</feature>
<proteinExistence type="predicted"/>
<dbReference type="AlphaFoldDB" id="A0A376B1T0"/>
<organism evidence="2 3">
    <name type="scientific">Saccharomycodes ludwigii</name>
    <dbReference type="NCBI Taxonomy" id="36035"/>
    <lineage>
        <taxon>Eukaryota</taxon>
        <taxon>Fungi</taxon>
        <taxon>Dikarya</taxon>
        <taxon>Ascomycota</taxon>
        <taxon>Saccharomycotina</taxon>
        <taxon>Saccharomycetes</taxon>
        <taxon>Saccharomycodales</taxon>
        <taxon>Saccharomycodaceae</taxon>
        <taxon>Saccharomycodes</taxon>
    </lineage>
</organism>
<name>A0A376B1T0_9ASCO</name>
<dbReference type="SUPFAM" id="SSF50985">
    <property type="entry name" value="RCC1/BLIP-II"/>
    <property type="match status" value="1"/>
</dbReference>
<gene>
    <name evidence="2" type="ORF">SCODWIG_00372</name>
</gene>
<dbReference type="Pfam" id="PF13540">
    <property type="entry name" value="RCC1_2"/>
    <property type="match status" value="1"/>
</dbReference>
<dbReference type="PANTHER" id="PTHR45982:SF6">
    <property type="entry name" value="SCF-ASSOCIATED FACTOR 1"/>
    <property type="match status" value="1"/>
</dbReference>
<feature type="repeat" description="RCC1" evidence="1">
    <location>
        <begin position="466"/>
        <end position="535"/>
    </location>
</feature>